<organism evidence="2 3">
    <name type="scientific">Paenibacillus provencensis</name>
    <dbReference type="NCBI Taxonomy" id="441151"/>
    <lineage>
        <taxon>Bacteria</taxon>
        <taxon>Bacillati</taxon>
        <taxon>Bacillota</taxon>
        <taxon>Bacilli</taxon>
        <taxon>Bacillales</taxon>
        <taxon>Paenibacillaceae</taxon>
        <taxon>Paenibacillus</taxon>
    </lineage>
</organism>
<dbReference type="PIRSF" id="PIRSF016897">
    <property type="entry name" value="GlpP"/>
    <property type="match status" value="1"/>
</dbReference>
<dbReference type="PANTHER" id="PTHR35787:SF1">
    <property type="entry name" value="GLYCEROL UPTAKE OPERON ANTITERMINATOR REGULATORY PROTEIN"/>
    <property type="match status" value="1"/>
</dbReference>
<dbReference type="InterPro" id="IPR006699">
    <property type="entry name" value="GlpP"/>
</dbReference>
<dbReference type="PANTHER" id="PTHR35787">
    <property type="entry name" value="GLYCEROL UPTAKE OPERON ANTITERMINATOR REGULATORY PROTEIN"/>
    <property type="match status" value="1"/>
</dbReference>
<sequence>MAFHSLPILPAVKSIKELERVLNSPYMYIVLLDSHVAQLKHIVKLAEQHGKKILLHADMINGLKNDEYAAEFLCQEIRPAGLISTRAGVIRVAKQKGLIAIQRVFLLDTIALEKSYALIEKTQPDYIEVLPGIMPHIIKEVSSRTGIPIFAGGLIRTVEDVDNAMQAGATFVTTSNHELIAHYQNSAV</sequence>
<dbReference type="EMBL" id="JBHTKX010000002">
    <property type="protein sequence ID" value="MFD1129928.1"/>
    <property type="molecule type" value="Genomic_DNA"/>
</dbReference>
<dbReference type="SUPFAM" id="SSF110391">
    <property type="entry name" value="GlpP-like"/>
    <property type="match status" value="1"/>
</dbReference>
<keyword evidence="1" id="KW-0319">Glycerol metabolism</keyword>
<dbReference type="InterPro" id="IPR013785">
    <property type="entry name" value="Aldolase_TIM"/>
</dbReference>
<dbReference type="Gene3D" id="3.20.20.70">
    <property type="entry name" value="Aldolase class I"/>
    <property type="match status" value="1"/>
</dbReference>
<reference evidence="3" key="1">
    <citation type="journal article" date="2019" name="Int. J. Syst. Evol. Microbiol.">
        <title>The Global Catalogue of Microorganisms (GCM) 10K type strain sequencing project: providing services to taxonomists for standard genome sequencing and annotation.</title>
        <authorList>
            <consortium name="The Broad Institute Genomics Platform"/>
            <consortium name="The Broad Institute Genome Sequencing Center for Infectious Disease"/>
            <person name="Wu L."/>
            <person name="Ma J."/>
        </authorList>
    </citation>
    <scope>NUCLEOTIDE SEQUENCE [LARGE SCALE GENOMIC DNA]</scope>
    <source>
        <strain evidence="3">CCUG 53519</strain>
    </source>
</reference>
<evidence type="ECO:0000313" key="3">
    <source>
        <dbReference type="Proteomes" id="UP001597169"/>
    </source>
</evidence>
<keyword evidence="1" id="KW-0805">Transcription regulation</keyword>
<keyword evidence="1" id="KW-0694">RNA-binding</keyword>
<dbReference type="RefSeq" id="WP_091160161.1">
    <property type="nucleotide sequence ID" value="NZ_JBHTKX010000002.1"/>
</dbReference>
<comment type="function">
    <text evidence="1">Regulates expression of the glpD operon. In the presence of glycerol 3-phosphate (G3P) causes antitermination of transcription of glpD at the inverted repeat of the leader region to enhance its transcription. Binds and stabilizes glpD leader mRNA.</text>
</comment>
<proteinExistence type="predicted"/>
<keyword evidence="3" id="KW-1185">Reference proteome</keyword>
<dbReference type="Pfam" id="PF04309">
    <property type="entry name" value="G3P_antiterm"/>
    <property type="match status" value="1"/>
</dbReference>
<evidence type="ECO:0000256" key="1">
    <source>
        <dbReference type="PIRNR" id="PIRNR016897"/>
    </source>
</evidence>
<comment type="caution">
    <text evidence="2">The sequence shown here is derived from an EMBL/GenBank/DDBJ whole genome shotgun (WGS) entry which is preliminary data.</text>
</comment>
<name>A0ABW3PXI5_9BACL</name>
<keyword evidence="1" id="KW-0804">Transcription</keyword>
<accession>A0ABW3PXI5</accession>
<evidence type="ECO:0000313" key="2">
    <source>
        <dbReference type="EMBL" id="MFD1129928.1"/>
    </source>
</evidence>
<protein>
    <recommendedName>
        <fullName evidence="1">Glycerol uptake operon antiterminator regulatory protein</fullName>
    </recommendedName>
</protein>
<dbReference type="Proteomes" id="UP001597169">
    <property type="component" value="Unassembled WGS sequence"/>
</dbReference>
<gene>
    <name evidence="2" type="ORF">ACFQ3J_17305</name>
</gene>